<keyword evidence="10" id="KW-0539">Nucleus</keyword>
<evidence type="ECO:0000256" key="10">
    <source>
        <dbReference type="ARBA" id="ARBA00023242"/>
    </source>
</evidence>
<dbReference type="GeneID" id="59339818"/>
<evidence type="ECO:0000313" key="14">
    <source>
        <dbReference type="EMBL" id="KAF7315189.1"/>
    </source>
</evidence>
<evidence type="ECO:0000256" key="8">
    <source>
        <dbReference type="ARBA" id="ARBA00022838"/>
    </source>
</evidence>
<evidence type="ECO:0000256" key="9">
    <source>
        <dbReference type="ARBA" id="ARBA00023212"/>
    </source>
</evidence>
<keyword evidence="6" id="KW-0158">Chromosome</keyword>
<evidence type="ECO:0000313" key="15">
    <source>
        <dbReference type="Proteomes" id="UP000636479"/>
    </source>
</evidence>
<evidence type="ECO:0000256" key="1">
    <source>
        <dbReference type="ARBA" id="ARBA00004123"/>
    </source>
</evidence>
<feature type="coiled-coil region" evidence="13">
    <location>
        <begin position="120"/>
        <end position="187"/>
    </location>
</feature>
<dbReference type="InterPro" id="IPR013251">
    <property type="entry name" value="DASH_Spc19"/>
</dbReference>
<comment type="subcellular location">
    <subcellularLocation>
        <location evidence="3">Chromosome</location>
        <location evidence="3">Centromere</location>
        <location evidence="3">Kinetochore</location>
    </subcellularLocation>
    <subcellularLocation>
        <location evidence="2">Cytoplasm</location>
        <location evidence="2">Cytoskeleton</location>
        <location evidence="2">Spindle</location>
    </subcellularLocation>
    <subcellularLocation>
        <location evidence="1">Nucleus</location>
    </subcellularLocation>
</comment>
<comment type="caution">
    <text evidence="14">The sequence shown here is derived from an EMBL/GenBank/DDBJ whole genome shotgun (WGS) entry which is preliminary data.</text>
</comment>
<keyword evidence="7" id="KW-0963">Cytoplasm</keyword>
<dbReference type="GO" id="GO:0042729">
    <property type="term" value="C:DASH complex"/>
    <property type="evidence" value="ECO:0007669"/>
    <property type="project" value="InterPro"/>
</dbReference>
<dbReference type="AlphaFoldDB" id="A0A8H6WK08"/>
<gene>
    <name evidence="14" type="ORF">MIND_00033300</name>
</gene>
<protein>
    <recommendedName>
        <fullName evidence="5">DASH complex subunit SPC19</fullName>
    </recommendedName>
    <alternativeName>
        <fullName evidence="12">Outer kinetochore protein SPC19</fullName>
    </alternativeName>
</protein>
<evidence type="ECO:0000256" key="3">
    <source>
        <dbReference type="ARBA" id="ARBA00004629"/>
    </source>
</evidence>
<evidence type="ECO:0000256" key="13">
    <source>
        <dbReference type="SAM" id="Coils"/>
    </source>
</evidence>
<keyword evidence="15" id="KW-1185">Reference proteome</keyword>
<dbReference type="Pfam" id="PF08287">
    <property type="entry name" value="DASH_Spc19"/>
    <property type="match status" value="1"/>
</dbReference>
<evidence type="ECO:0000256" key="7">
    <source>
        <dbReference type="ARBA" id="ARBA00022490"/>
    </source>
</evidence>
<proteinExistence type="inferred from homology"/>
<keyword evidence="8" id="KW-0995">Kinetochore</keyword>
<organism evidence="14 15">
    <name type="scientific">Mycena indigotica</name>
    <dbReference type="NCBI Taxonomy" id="2126181"/>
    <lineage>
        <taxon>Eukaryota</taxon>
        <taxon>Fungi</taxon>
        <taxon>Dikarya</taxon>
        <taxon>Basidiomycota</taxon>
        <taxon>Agaricomycotina</taxon>
        <taxon>Agaricomycetes</taxon>
        <taxon>Agaricomycetidae</taxon>
        <taxon>Agaricales</taxon>
        <taxon>Marasmiineae</taxon>
        <taxon>Mycenaceae</taxon>
        <taxon>Mycena</taxon>
    </lineage>
</organism>
<evidence type="ECO:0000256" key="4">
    <source>
        <dbReference type="ARBA" id="ARBA00008952"/>
    </source>
</evidence>
<sequence>MSRLSRANIKGRESIFTGAGSELYRGDIHAICPPSLEECVALMEDCCEEVWHSALLDDRLQPVAQAYEAEALLYSGCRDLHRMNKVLQVKRLFLLLREDTVHQYKTQLADEVEPPINELIELAEQGLKALQKKEAVLKTKADTMQSRTTRHTAPNAPAAQKLEARRLQQLTRQREALELEIEALEAELTASRPFTRYIGLISSLGLYDQKLAIHIRSFAAKITLERPF</sequence>
<evidence type="ECO:0000256" key="6">
    <source>
        <dbReference type="ARBA" id="ARBA00022454"/>
    </source>
</evidence>
<evidence type="ECO:0000256" key="5">
    <source>
        <dbReference type="ARBA" id="ARBA00016329"/>
    </source>
</evidence>
<reference evidence="14" key="1">
    <citation type="submission" date="2020-05" db="EMBL/GenBank/DDBJ databases">
        <title>Mycena genomes resolve the evolution of fungal bioluminescence.</title>
        <authorList>
            <person name="Tsai I.J."/>
        </authorList>
    </citation>
    <scope>NUCLEOTIDE SEQUENCE</scope>
    <source>
        <strain evidence="14">171206Taipei</strain>
    </source>
</reference>
<dbReference type="PANTHER" id="PTHR28262">
    <property type="entry name" value="DASH COMPLEX SUBUNIT SPC19"/>
    <property type="match status" value="1"/>
</dbReference>
<dbReference type="EMBL" id="JACAZF010000001">
    <property type="protein sequence ID" value="KAF7315189.1"/>
    <property type="molecule type" value="Genomic_DNA"/>
</dbReference>
<dbReference type="GO" id="GO:0005876">
    <property type="term" value="C:spindle microtubule"/>
    <property type="evidence" value="ECO:0007669"/>
    <property type="project" value="InterPro"/>
</dbReference>
<keyword evidence="9" id="KW-0206">Cytoskeleton</keyword>
<dbReference type="GO" id="GO:0008608">
    <property type="term" value="P:attachment of spindle microtubules to kinetochore"/>
    <property type="evidence" value="ECO:0007669"/>
    <property type="project" value="InterPro"/>
</dbReference>
<evidence type="ECO:0000256" key="2">
    <source>
        <dbReference type="ARBA" id="ARBA00004186"/>
    </source>
</evidence>
<keyword evidence="13" id="KW-0175">Coiled coil</keyword>
<name>A0A8H6WK08_9AGAR</name>
<dbReference type="OrthoDB" id="3361333at2759"/>
<dbReference type="PANTHER" id="PTHR28262:SF1">
    <property type="entry name" value="DASH COMPLEX SUBUNIT SPC19"/>
    <property type="match status" value="1"/>
</dbReference>
<evidence type="ECO:0000256" key="11">
    <source>
        <dbReference type="ARBA" id="ARBA00023328"/>
    </source>
</evidence>
<dbReference type="Proteomes" id="UP000636479">
    <property type="component" value="Unassembled WGS sequence"/>
</dbReference>
<accession>A0A8H6WK08</accession>
<keyword evidence="11" id="KW-0137">Centromere</keyword>
<comment type="similarity">
    <text evidence="4">Belongs to the DASH complex SPC19 family.</text>
</comment>
<dbReference type="RefSeq" id="XP_037225212.1">
    <property type="nucleotide sequence ID" value="XM_037357302.1"/>
</dbReference>
<evidence type="ECO:0000256" key="12">
    <source>
        <dbReference type="ARBA" id="ARBA00032583"/>
    </source>
</evidence>